<evidence type="ECO:0000256" key="1">
    <source>
        <dbReference type="SAM" id="MobiDB-lite"/>
    </source>
</evidence>
<feature type="compositionally biased region" description="Gly residues" evidence="1">
    <location>
        <begin position="266"/>
        <end position="284"/>
    </location>
</feature>
<protein>
    <submittedName>
        <fullName evidence="2">Uncharacterized protein</fullName>
    </submittedName>
</protein>
<proteinExistence type="predicted"/>
<name>A0A022RDK4_ERYGU</name>
<keyword evidence="3" id="KW-1185">Reference proteome</keyword>
<accession>A0A022RDK4</accession>
<feature type="region of interest" description="Disordered" evidence="1">
    <location>
        <begin position="266"/>
        <end position="299"/>
    </location>
</feature>
<dbReference type="Proteomes" id="UP000030748">
    <property type="component" value="Unassembled WGS sequence"/>
</dbReference>
<evidence type="ECO:0000313" key="3">
    <source>
        <dbReference type="Proteomes" id="UP000030748"/>
    </source>
</evidence>
<reference evidence="2 3" key="1">
    <citation type="journal article" date="2013" name="Proc. Natl. Acad. Sci. U.S.A.">
        <title>Fine-scale variation in meiotic recombination in Mimulus inferred from population shotgun sequencing.</title>
        <authorList>
            <person name="Hellsten U."/>
            <person name="Wright K.M."/>
            <person name="Jenkins J."/>
            <person name="Shu S."/>
            <person name="Yuan Y."/>
            <person name="Wessler S.R."/>
            <person name="Schmutz J."/>
            <person name="Willis J.H."/>
            <person name="Rokhsar D.S."/>
        </authorList>
    </citation>
    <scope>NUCLEOTIDE SEQUENCE [LARGE SCALE GENOMIC DNA]</scope>
    <source>
        <strain evidence="3">cv. DUN x IM62</strain>
    </source>
</reference>
<gene>
    <name evidence="2" type="ORF">MIMGU_mgv11b008018mg</name>
</gene>
<dbReference type="AlphaFoldDB" id="A0A022RDK4"/>
<organism evidence="2 3">
    <name type="scientific">Erythranthe guttata</name>
    <name type="common">Yellow monkey flower</name>
    <name type="synonym">Mimulus guttatus</name>
    <dbReference type="NCBI Taxonomy" id="4155"/>
    <lineage>
        <taxon>Eukaryota</taxon>
        <taxon>Viridiplantae</taxon>
        <taxon>Streptophyta</taxon>
        <taxon>Embryophyta</taxon>
        <taxon>Tracheophyta</taxon>
        <taxon>Spermatophyta</taxon>
        <taxon>Magnoliopsida</taxon>
        <taxon>eudicotyledons</taxon>
        <taxon>Gunneridae</taxon>
        <taxon>Pentapetalae</taxon>
        <taxon>asterids</taxon>
        <taxon>lamiids</taxon>
        <taxon>Lamiales</taxon>
        <taxon>Phrymaceae</taxon>
        <taxon>Erythranthe</taxon>
    </lineage>
</organism>
<sequence>MLRRAIKIVRRPKMVDITRLPRVEPQPRLPFPTPMKKTNRTGVQSPAFPFDIITTQTMLIPPMVNRLDIPGKNKQEGGQRPQLINPLMLLHNHPILDFLRISPVTPPVQVHDHHPRVELRDVVDDDEVGIEVDEAVDLLGEDVGEVYPGVVEGLVEGLADRFRDESADAGGVELVEFEVEVRECGFNARKHVRLVADPQEMEDDVLRAGGVLEDREDRRNRAAEVVGVKGHGNVDGGIAVGAVIRAGFAIAEGGGFAEGERGGVGGEGVAGGGGGGVGFGGGGGGEEERQEAEEKYGRGEGDHPALIIIVIVIIIMNREKKGEAIRGEAGEEKV</sequence>
<dbReference type="EMBL" id="KI630506">
    <property type="protein sequence ID" value="EYU38129.1"/>
    <property type="molecule type" value="Genomic_DNA"/>
</dbReference>
<evidence type="ECO:0000313" key="2">
    <source>
        <dbReference type="EMBL" id="EYU38129.1"/>
    </source>
</evidence>